<keyword evidence="9" id="KW-0406">Ion transport</keyword>
<comment type="similarity">
    <text evidence="2 14 15">Belongs to the TonB-dependent receptor family.</text>
</comment>
<dbReference type="Pfam" id="PF07715">
    <property type="entry name" value="Plug"/>
    <property type="match status" value="1"/>
</dbReference>
<dbReference type="Gene3D" id="2.170.130.10">
    <property type="entry name" value="TonB-dependent receptor, plug domain"/>
    <property type="match status" value="1"/>
</dbReference>
<sequence length="710" mass="77333">MLLARVLPCVAVLSALGQSPVRAQEPAKSDAPAPTLSEVKVKATKVKPETREYQAVTVRTATKIEAPLKDIPQTVDQVPAALLKDQGARSLQDALKNVPGVGFSSGDGQRDQVSIRGFTAIGDQFVDGIRDDGLYFRDLSNVERVEVLKGPASVLYGRGSSGGMINRITKQPDGLTLREVELTAGTLGQRRGSFDLGGAAAGTNYRVTGALEDSGGFRNQSFLERQALAPSFGWRFSKDTRLTVQFDYLRDKRVTDFGLPGLLSTGRPVEVPRETYYGSANARKDDYSRSEVFGTTVTFEHRFSSSLSLRNAMRAYDFDLDRHNTLVGSVNETAGTVSLTHGDLRRQERGVFDQLELVQRLSTGSIHHQVLYGLEIGIQRKGARNFSFANAVTVSLYDPVLKPLPAFNYAVPAGDSLSHQKSLSGYVQDLVEFTPQWKALVGARWDRFDQSTQDFKAFKTLERTDTAWSPRAGLVFQPTEIQSYYLSFSRSFQPSAELLALAANNAAIDPERTRNWELGAKYDLFAGKGAATVALFNLERTGIKSTDPANPTLLIPVGTQRTNGLEASLGGEIAEGWRIRAGYAHLDGRITGSTPGTKVSGVAIEGHRPSLTPLDSGNLWINWDINPGWGAGLGLNTSGDRFASNSNLVRLGSYTTFDGAVYYRATRWDLALNLKNLTNRKYIAAGHGASDLLLVPGAPFSADLSLRLRL</sequence>
<evidence type="ECO:0000256" key="3">
    <source>
        <dbReference type="ARBA" id="ARBA00022448"/>
    </source>
</evidence>
<evidence type="ECO:0000256" key="8">
    <source>
        <dbReference type="ARBA" id="ARBA00023004"/>
    </source>
</evidence>
<evidence type="ECO:0000256" key="2">
    <source>
        <dbReference type="ARBA" id="ARBA00009810"/>
    </source>
</evidence>
<keyword evidence="20" id="KW-1185">Reference proteome</keyword>
<evidence type="ECO:0000256" key="12">
    <source>
        <dbReference type="ARBA" id="ARBA00023170"/>
    </source>
</evidence>
<keyword evidence="7 16" id="KW-0732">Signal</keyword>
<dbReference type="InterPro" id="IPR036942">
    <property type="entry name" value="Beta-barrel_TonB_sf"/>
</dbReference>
<evidence type="ECO:0000256" key="13">
    <source>
        <dbReference type="ARBA" id="ARBA00023237"/>
    </source>
</evidence>
<dbReference type="InterPro" id="IPR000531">
    <property type="entry name" value="Beta-barrel_TonB"/>
</dbReference>
<comment type="subcellular location">
    <subcellularLocation>
        <location evidence="1 14">Cell outer membrane</location>
        <topology evidence="1 14">Multi-pass membrane protein</topology>
    </subcellularLocation>
</comment>
<feature type="signal peptide" evidence="16">
    <location>
        <begin position="1"/>
        <end position="23"/>
    </location>
</feature>
<evidence type="ECO:0000256" key="4">
    <source>
        <dbReference type="ARBA" id="ARBA00022452"/>
    </source>
</evidence>
<dbReference type="NCBIfam" id="TIGR01783">
    <property type="entry name" value="TonB-siderophor"/>
    <property type="match status" value="1"/>
</dbReference>
<evidence type="ECO:0000256" key="6">
    <source>
        <dbReference type="ARBA" id="ARBA00022692"/>
    </source>
</evidence>
<evidence type="ECO:0000256" key="7">
    <source>
        <dbReference type="ARBA" id="ARBA00022729"/>
    </source>
</evidence>
<evidence type="ECO:0000259" key="18">
    <source>
        <dbReference type="Pfam" id="PF07715"/>
    </source>
</evidence>
<evidence type="ECO:0000256" key="11">
    <source>
        <dbReference type="ARBA" id="ARBA00023136"/>
    </source>
</evidence>
<dbReference type="Proteomes" id="UP001242010">
    <property type="component" value="Chromosome"/>
</dbReference>
<evidence type="ECO:0000256" key="9">
    <source>
        <dbReference type="ARBA" id="ARBA00023065"/>
    </source>
</evidence>
<name>A0ABN6UWC7_9BACT</name>
<evidence type="ECO:0000256" key="5">
    <source>
        <dbReference type="ARBA" id="ARBA00022496"/>
    </source>
</evidence>
<evidence type="ECO:0000256" key="14">
    <source>
        <dbReference type="PROSITE-ProRule" id="PRU01360"/>
    </source>
</evidence>
<keyword evidence="5" id="KW-0410">Iron transport</keyword>
<feature type="chain" id="PRO_5045712536" evidence="16">
    <location>
        <begin position="24"/>
        <end position="710"/>
    </location>
</feature>
<evidence type="ECO:0000256" key="15">
    <source>
        <dbReference type="RuleBase" id="RU003357"/>
    </source>
</evidence>
<feature type="domain" description="TonB-dependent receptor-like beta-barrel" evidence="17">
    <location>
        <begin position="234"/>
        <end position="677"/>
    </location>
</feature>
<keyword evidence="12" id="KW-0675">Receptor</keyword>
<keyword evidence="4 14" id="KW-1134">Transmembrane beta strand</keyword>
<dbReference type="InterPro" id="IPR012910">
    <property type="entry name" value="Plug_dom"/>
</dbReference>
<keyword evidence="6 14" id="KW-0812">Transmembrane</keyword>
<feature type="domain" description="TonB-dependent receptor plug" evidence="18">
    <location>
        <begin position="68"/>
        <end position="163"/>
    </location>
</feature>
<gene>
    <name evidence="19" type="ORF">GETHOR_11700</name>
</gene>
<proteinExistence type="inferred from homology"/>
<organism evidence="19 20">
    <name type="scientific">Geothrix oryzae</name>
    <dbReference type="NCBI Taxonomy" id="2927975"/>
    <lineage>
        <taxon>Bacteria</taxon>
        <taxon>Pseudomonadati</taxon>
        <taxon>Acidobacteriota</taxon>
        <taxon>Holophagae</taxon>
        <taxon>Holophagales</taxon>
        <taxon>Holophagaceae</taxon>
        <taxon>Geothrix</taxon>
    </lineage>
</organism>
<keyword evidence="13 14" id="KW-0998">Cell outer membrane</keyword>
<evidence type="ECO:0000259" key="17">
    <source>
        <dbReference type="Pfam" id="PF00593"/>
    </source>
</evidence>
<keyword evidence="3 14" id="KW-0813">Transport</keyword>
<evidence type="ECO:0000256" key="1">
    <source>
        <dbReference type="ARBA" id="ARBA00004571"/>
    </source>
</evidence>
<dbReference type="Pfam" id="PF00593">
    <property type="entry name" value="TonB_dep_Rec_b-barrel"/>
    <property type="match status" value="1"/>
</dbReference>
<keyword evidence="10 15" id="KW-0798">TonB box</keyword>
<dbReference type="InterPro" id="IPR039426">
    <property type="entry name" value="TonB-dep_rcpt-like"/>
</dbReference>
<dbReference type="InterPro" id="IPR037066">
    <property type="entry name" value="Plug_dom_sf"/>
</dbReference>
<evidence type="ECO:0000256" key="10">
    <source>
        <dbReference type="ARBA" id="ARBA00023077"/>
    </source>
</evidence>
<protein>
    <submittedName>
        <fullName evidence="19">Ligand-gated channel protein</fullName>
    </submittedName>
</protein>
<evidence type="ECO:0000256" key="16">
    <source>
        <dbReference type="SAM" id="SignalP"/>
    </source>
</evidence>
<keyword evidence="8" id="KW-0408">Iron</keyword>
<dbReference type="CDD" id="cd01347">
    <property type="entry name" value="ligand_gated_channel"/>
    <property type="match status" value="1"/>
</dbReference>
<dbReference type="RefSeq" id="WP_286355699.1">
    <property type="nucleotide sequence ID" value="NZ_AP027079.1"/>
</dbReference>
<dbReference type="SUPFAM" id="SSF56935">
    <property type="entry name" value="Porins"/>
    <property type="match status" value="1"/>
</dbReference>
<dbReference type="InterPro" id="IPR010105">
    <property type="entry name" value="TonB_sidphr_rcpt"/>
</dbReference>
<reference evidence="20" key="1">
    <citation type="journal article" date="2023" name="Int. J. Syst. Evol. Microbiol.">
        <title>Mesoterricola silvestris gen. nov., sp. nov., Mesoterricola sediminis sp. nov., Geothrix oryzae sp. nov., Geothrix edaphica sp. nov., Geothrix rubra sp. nov., and Geothrix limicola sp. nov., six novel members of Acidobacteriota isolated from soils.</title>
        <authorList>
            <person name="Itoh H."/>
            <person name="Sugisawa Y."/>
            <person name="Mise K."/>
            <person name="Xu Z."/>
            <person name="Kuniyasu M."/>
            <person name="Ushijima N."/>
            <person name="Kawano K."/>
            <person name="Kobayashi E."/>
            <person name="Shiratori Y."/>
            <person name="Masuda Y."/>
            <person name="Senoo K."/>
        </authorList>
    </citation>
    <scope>NUCLEOTIDE SEQUENCE [LARGE SCALE GENOMIC DNA]</scope>
    <source>
        <strain evidence="20">Red222</strain>
    </source>
</reference>
<evidence type="ECO:0000313" key="19">
    <source>
        <dbReference type="EMBL" id="BDU69069.1"/>
    </source>
</evidence>
<evidence type="ECO:0000313" key="20">
    <source>
        <dbReference type="Proteomes" id="UP001242010"/>
    </source>
</evidence>
<accession>A0ABN6UWC7</accession>
<dbReference type="EMBL" id="AP027079">
    <property type="protein sequence ID" value="BDU69069.1"/>
    <property type="molecule type" value="Genomic_DNA"/>
</dbReference>
<dbReference type="PROSITE" id="PS52016">
    <property type="entry name" value="TONB_DEPENDENT_REC_3"/>
    <property type="match status" value="1"/>
</dbReference>
<dbReference type="PANTHER" id="PTHR32552">
    <property type="entry name" value="FERRICHROME IRON RECEPTOR-RELATED"/>
    <property type="match status" value="1"/>
</dbReference>
<dbReference type="Gene3D" id="2.40.170.20">
    <property type="entry name" value="TonB-dependent receptor, beta-barrel domain"/>
    <property type="match status" value="1"/>
</dbReference>
<dbReference type="PANTHER" id="PTHR32552:SF68">
    <property type="entry name" value="FERRICHROME OUTER MEMBRANE TRANSPORTER_PHAGE RECEPTOR"/>
    <property type="match status" value="1"/>
</dbReference>
<keyword evidence="11 14" id="KW-0472">Membrane</keyword>